<dbReference type="AlphaFoldDB" id="A0A239Z8B7"/>
<dbReference type="EMBL" id="LT906462">
    <property type="protein sequence ID" value="SNV67257.1"/>
    <property type="molecule type" value="Genomic_DNA"/>
</dbReference>
<dbReference type="InterPro" id="IPR029491">
    <property type="entry name" value="Helicase_HTH"/>
</dbReference>
<reference evidence="2 3" key="1">
    <citation type="submission" date="2017-06" db="EMBL/GenBank/DDBJ databases">
        <authorList>
            <consortium name="Pathogen Informatics"/>
        </authorList>
    </citation>
    <scope>NUCLEOTIDE SEQUENCE [LARGE SCALE GENOMIC DNA]</scope>
    <source>
        <strain evidence="2 3">NCTC13839</strain>
    </source>
</reference>
<dbReference type="Proteomes" id="UP000242084">
    <property type="component" value="Chromosome 1"/>
</dbReference>
<gene>
    <name evidence="2" type="ORF">SAMEA4384403_01293</name>
</gene>
<keyword evidence="3" id="KW-1185">Reference proteome</keyword>
<sequence length="318" mass="37788">MKDIILKTLSMKHEHKTEKSIYNILIGKKTHQTYFDATIEHLKLYYGCLPNLNYSDFENVVQEANIDHAHHTIQSNQFYSQAKQTVSIILLLIQMISEKKHGNNQYQPIINDKDVQLYAKKLYILIKDNQEDSFISEIYTLFELIETKFGKIYLHYLISGYEETSYTPEQIALLENISIMKLKSQLIEEYQFIQFSILDKQTFPILSMIDVKPPLHYQTMETFKLLKQTTQIHQLAKLKKVKEHTIHDHVIEMYIKGYLTDPYIFIVKENFEKFIQVFQDKPNQNLKYYYEALGSTIPYFEIKIMYVIHAMEVLNVTR</sequence>
<proteinExistence type="predicted"/>
<protein>
    <recommendedName>
        <fullName evidence="1">Helicase Helix-turn-helix domain-containing protein</fullName>
    </recommendedName>
</protein>
<evidence type="ECO:0000259" key="1">
    <source>
        <dbReference type="Pfam" id="PF14493"/>
    </source>
</evidence>
<dbReference type="KEGG" id="sste:SAMEA4384403_1293"/>
<organism evidence="2 3">
    <name type="scientific">Mammaliicoccus stepanovicii</name>
    <dbReference type="NCBI Taxonomy" id="643214"/>
    <lineage>
        <taxon>Bacteria</taxon>
        <taxon>Bacillati</taxon>
        <taxon>Bacillota</taxon>
        <taxon>Bacilli</taxon>
        <taxon>Bacillales</taxon>
        <taxon>Staphylococcaceae</taxon>
        <taxon>Mammaliicoccus</taxon>
    </lineage>
</organism>
<dbReference type="OrthoDB" id="2354672at2"/>
<feature type="domain" description="Helicase Helix-turn-helix" evidence="1">
    <location>
        <begin position="219"/>
        <end position="305"/>
    </location>
</feature>
<evidence type="ECO:0000313" key="3">
    <source>
        <dbReference type="Proteomes" id="UP000242084"/>
    </source>
</evidence>
<accession>A0A239Z8B7</accession>
<evidence type="ECO:0000313" key="2">
    <source>
        <dbReference type="EMBL" id="SNV67257.1"/>
    </source>
</evidence>
<name>A0A239Z8B7_9STAP</name>
<dbReference type="RefSeq" id="WP_095087926.1">
    <property type="nucleotide sequence ID" value="NZ_BMDM01000002.1"/>
</dbReference>
<dbReference type="Pfam" id="PF14493">
    <property type="entry name" value="HTH_40"/>
    <property type="match status" value="1"/>
</dbReference>